<feature type="domain" description="ATP adenylyltransferase C-terminal" evidence="17">
    <location>
        <begin position="190"/>
        <end position="306"/>
    </location>
</feature>
<organism evidence="19 20">
    <name type="scientific">Zygotorulaspora mrakii</name>
    <name type="common">Zygosaccharomyces mrakii</name>
    <dbReference type="NCBI Taxonomy" id="42260"/>
    <lineage>
        <taxon>Eukaryota</taxon>
        <taxon>Fungi</taxon>
        <taxon>Dikarya</taxon>
        <taxon>Ascomycota</taxon>
        <taxon>Saccharomycotina</taxon>
        <taxon>Saccharomycetes</taxon>
        <taxon>Saccharomycetales</taxon>
        <taxon>Saccharomycetaceae</taxon>
        <taxon>Zygotorulaspora</taxon>
    </lineage>
</organism>
<keyword evidence="6" id="KW-0808">Transferase</keyword>
<dbReference type="GO" id="GO:0008796">
    <property type="term" value="F:bis(5'-nucleosyl)-tetraphosphatase activity"/>
    <property type="evidence" value="ECO:0007669"/>
    <property type="project" value="UniProtKB-ARBA"/>
</dbReference>
<evidence type="ECO:0000256" key="14">
    <source>
        <dbReference type="PIRSR" id="PIRSR000846-1"/>
    </source>
</evidence>
<dbReference type="Pfam" id="PF09830">
    <property type="entry name" value="ATP_transf"/>
    <property type="match status" value="1"/>
</dbReference>
<comment type="subcellular location">
    <subcellularLocation>
        <location evidence="3">Cytoplasm</location>
    </subcellularLocation>
    <subcellularLocation>
        <location evidence="2">Nucleus</location>
    </subcellularLocation>
</comment>
<dbReference type="GO" id="GO:0005737">
    <property type="term" value="C:cytoplasm"/>
    <property type="evidence" value="ECO:0007669"/>
    <property type="project" value="UniProtKB-SubCell"/>
</dbReference>
<evidence type="ECO:0000259" key="18">
    <source>
        <dbReference type="Pfam" id="PF19327"/>
    </source>
</evidence>
<evidence type="ECO:0000256" key="15">
    <source>
        <dbReference type="PIRSR" id="PIRSR000846-2"/>
    </source>
</evidence>
<dbReference type="PANTHER" id="PTHR38420">
    <property type="entry name" value="AP-4-A PHOSPHORYLASE II"/>
    <property type="match status" value="1"/>
</dbReference>
<proteinExistence type="inferred from homology"/>
<keyword evidence="5" id="KW-0963">Cytoplasm</keyword>
<dbReference type="GO" id="GO:0009117">
    <property type="term" value="P:nucleotide metabolic process"/>
    <property type="evidence" value="ECO:0007669"/>
    <property type="project" value="InterPro"/>
</dbReference>
<comment type="catalytic activity">
    <reaction evidence="11">
        <text>ADP + ATP + H(+) = P(1),P(4)-bis(5'-adenosyl) tetraphosphate + phosphate</text>
        <dbReference type="Rhea" id="RHEA:16577"/>
        <dbReference type="ChEBI" id="CHEBI:15378"/>
        <dbReference type="ChEBI" id="CHEBI:30616"/>
        <dbReference type="ChEBI" id="CHEBI:43474"/>
        <dbReference type="ChEBI" id="CHEBI:58141"/>
        <dbReference type="ChEBI" id="CHEBI:456216"/>
        <dbReference type="EC" id="2.7.7.53"/>
    </reaction>
</comment>
<feature type="domain" description="Ap4A phosphorylase 1/2 N-terminal" evidence="18">
    <location>
        <begin position="3"/>
        <end position="161"/>
    </location>
</feature>
<dbReference type="InterPro" id="IPR045759">
    <property type="entry name" value="Ap4A_phos1/2_N"/>
</dbReference>
<reference evidence="19 20" key="1">
    <citation type="submission" date="2020-07" db="EMBL/GenBank/DDBJ databases">
        <title>The yeast mating-type switching endonuclease HO is a domesticated member of an unorthodox homing genetic element family.</title>
        <authorList>
            <person name="Coughlan A.Y."/>
            <person name="Lombardi L."/>
            <person name="Braun-Galleani S."/>
            <person name="Martos A.R."/>
            <person name="Galeote V."/>
            <person name="Bigey F."/>
            <person name="Dequin S."/>
            <person name="Byrne K.P."/>
            <person name="Wolfe K.H."/>
        </authorList>
    </citation>
    <scope>NUCLEOTIDE SEQUENCE [LARGE SCALE GENOMIC DNA]</scope>
    <source>
        <strain evidence="19 20">NRRL Y-6702</strain>
    </source>
</reference>
<keyword evidence="20" id="KW-1185">Reference proteome</keyword>
<dbReference type="AlphaFoldDB" id="A0A7H9AV24"/>
<feature type="binding site" evidence="15">
    <location>
        <position position="155"/>
    </location>
    <ligand>
        <name>substrate</name>
    </ligand>
</feature>
<evidence type="ECO:0000256" key="10">
    <source>
        <dbReference type="ARBA" id="ARBA00023242"/>
    </source>
</evidence>
<comment type="cofactor">
    <cofactor evidence="1">
        <name>a divalent metal cation</name>
        <dbReference type="ChEBI" id="CHEBI:60240"/>
    </cofactor>
</comment>
<evidence type="ECO:0000313" key="20">
    <source>
        <dbReference type="Proteomes" id="UP000509704"/>
    </source>
</evidence>
<dbReference type="RefSeq" id="XP_037141823.1">
    <property type="nucleotide sequence ID" value="XM_037285928.1"/>
</dbReference>
<evidence type="ECO:0000256" key="7">
    <source>
        <dbReference type="ARBA" id="ARBA00022741"/>
    </source>
</evidence>
<evidence type="ECO:0000256" key="9">
    <source>
        <dbReference type="ARBA" id="ARBA00022840"/>
    </source>
</evidence>
<dbReference type="PIRSF" id="PIRSF000846">
    <property type="entry name" value="ATP_adenylyltr"/>
    <property type="match status" value="1"/>
</dbReference>
<dbReference type="GO" id="GO:0005524">
    <property type="term" value="F:ATP binding"/>
    <property type="evidence" value="ECO:0007669"/>
    <property type="project" value="UniProtKB-KW"/>
</dbReference>
<dbReference type="KEGG" id="zmk:HG535_0A00350"/>
<feature type="binding site" evidence="15">
    <location>
        <position position="53"/>
    </location>
    <ligand>
        <name>substrate</name>
    </ligand>
</feature>
<dbReference type="PANTHER" id="PTHR38420:SF1">
    <property type="entry name" value="PUTATIVE (AFU_ORTHOLOGUE AFUA_5G14690)-RELATED"/>
    <property type="match status" value="1"/>
</dbReference>
<dbReference type="GO" id="GO:0004780">
    <property type="term" value="F:sulfate adenylyltransferase (ADP) activity"/>
    <property type="evidence" value="ECO:0007669"/>
    <property type="project" value="UniProtKB-EC"/>
</dbReference>
<evidence type="ECO:0000256" key="13">
    <source>
        <dbReference type="ARBA" id="ARBA00061129"/>
    </source>
</evidence>
<dbReference type="GO" id="GO:0009164">
    <property type="term" value="P:nucleoside catabolic process"/>
    <property type="evidence" value="ECO:0007669"/>
    <property type="project" value="UniProtKB-ARBA"/>
</dbReference>
<dbReference type="OrthoDB" id="10267950at2759"/>
<evidence type="ECO:0000256" key="11">
    <source>
        <dbReference type="ARBA" id="ARBA00050267"/>
    </source>
</evidence>
<evidence type="ECO:0000256" key="4">
    <source>
        <dbReference type="ARBA" id="ARBA00011245"/>
    </source>
</evidence>
<dbReference type="Gene3D" id="3.30.428.70">
    <property type="match status" value="1"/>
</dbReference>
<dbReference type="InterPro" id="IPR019200">
    <property type="entry name" value="ATP_adenylylTrfase_C"/>
</dbReference>
<name>A0A7H9AV24_ZYGMR</name>
<feature type="active site" description="Nucleophile" evidence="14">
    <location>
        <position position="153"/>
    </location>
</feature>
<dbReference type="InterPro" id="IPR036265">
    <property type="entry name" value="HIT-like_sf"/>
</dbReference>
<evidence type="ECO:0000256" key="2">
    <source>
        <dbReference type="ARBA" id="ARBA00004123"/>
    </source>
</evidence>
<dbReference type="EMBL" id="CP058604">
    <property type="protein sequence ID" value="QLG70095.1"/>
    <property type="molecule type" value="Genomic_DNA"/>
</dbReference>
<evidence type="ECO:0000256" key="1">
    <source>
        <dbReference type="ARBA" id="ARBA00001968"/>
    </source>
</evidence>
<evidence type="ECO:0000256" key="12">
    <source>
        <dbReference type="ARBA" id="ARBA00050541"/>
    </source>
</evidence>
<dbReference type="Pfam" id="PF19327">
    <property type="entry name" value="Ap4A_phos_N"/>
    <property type="match status" value="1"/>
</dbReference>
<keyword evidence="7" id="KW-0547">Nucleotide-binding</keyword>
<evidence type="ECO:0000256" key="6">
    <source>
        <dbReference type="ARBA" id="ARBA00022679"/>
    </source>
</evidence>
<evidence type="ECO:0000313" key="19">
    <source>
        <dbReference type="EMBL" id="QLG70095.1"/>
    </source>
</evidence>
<comment type="catalytic activity">
    <reaction evidence="12">
        <text>sulfate + ADP + H(+) = adenosine 5'-phosphosulfate + phosphate</text>
        <dbReference type="Rhea" id="RHEA:16529"/>
        <dbReference type="ChEBI" id="CHEBI:15378"/>
        <dbReference type="ChEBI" id="CHEBI:16189"/>
        <dbReference type="ChEBI" id="CHEBI:43474"/>
        <dbReference type="ChEBI" id="CHEBI:58243"/>
        <dbReference type="ChEBI" id="CHEBI:456216"/>
        <dbReference type="EC" id="2.7.7.5"/>
    </reaction>
</comment>
<comment type="similarity">
    <text evidence="13">Belongs to the ATP adenylyltransferase family.</text>
</comment>
<keyword evidence="9" id="KW-0067">ATP-binding</keyword>
<dbReference type="InterPro" id="IPR043171">
    <property type="entry name" value="Ap4A_phos1/2-like"/>
</dbReference>
<keyword evidence="10" id="KW-0539">Nucleus</keyword>
<feature type="binding site" evidence="15">
    <location>
        <begin position="146"/>
        <end position="149"/>
    </location>
    <ligand>
        <name>substrate</name>
    </ligand>
</feature>
<evidence type="ECO:0000256" key="8">
    <source>
        <dbReference type="ARBA" id="ARBA00022801"/>
    </source>
</evidence>
<sequence>MLPKDLSQRIADKYATAVDNGHVKFTQSSTKKVKDTVSGMPYVLSYAPSLLDKPERGDDPERNPFGQPEPELTVLEDVADGEYRLLLNKFPVVAEHTLLVTKEVKQQQSPLSPIDLMTAYRILDRLDDEDENVRHMAFYNCGPSSGSSQDHKHLQILRLPQNFLTLQDKLCAGKSHFLPNFKTEPLQDNKVSFAHFVLPLPESKEEVDEELLTMSYVSLLQRALTFFQDWLGERPALQNNMGYNFLLTKNWICVVPRSSTKASSIDIGFNATGFAGLILVKKEDIYNKIQEDSNIINTALLECGFPNTAGVKSNEYNY</sequence>
<feature type="region of interest" description="Disordered" evidence="16">
    <location>
        <begin position="49"/>
        <end position="69"/>
    </location>
</feature>
<dbReference type="GO" id="GO:0005634">
    <property type="term" value="C:nucleus"/>
    <property type="evidence" value="ECO:0007669"/>
    <property type="project" value="UniProtKB-SubCell"/>
</dbReference>
<keyword evidence="8" id="KW-0378">Hydrolase</keyword>
<dbReference type="GO" id="GO:0003877">
    <property type="term" value="F:ATP:ADP adenylyltransferase activity"/>
    <property type="evidence" value="ECO:0007669"/>
    <property type="project" value="UniProtKB-EC"/>
</dbReference>
<feature type="binding site" evidence="15">
    <location>
        <begin position="88"/>
        <end position="89"/>
    </location>
    <ligand>
        <name>substrate</name>
    </ligand>
</feature>
<feature type="binding site" evidence="15">
    <location>
        <position position="140"/>
    </location>
    <ligand>
        <name>substrate</name>
    </ligand>
</feature>
<feature type="binding site" evidence="15">
    <location>
        <position position="281"/>
    </location>
    <ligand>
        <name>substrate</name>
    </ligand>
</feature>
<evidence type="ECO:0000256" key="16">
    <source>
        <dbReference type="SAM" id="MobiDB-lite"/>
    </source>
</evidence>
<accession>A0A7H9AV24</accession>
<dbReference type="SUPFAM" id="SSF54197">
    <property type="entry name" value="HIT-like"/>
    <property type="match status" value="1"/>
</dbReference>
<gene>
    <name evidence="19" type="ORF">HG535_0A00350</name>
</gene>
<feature type="binding site" evidence="15">
    <location>
        <begin position="270"/>
        <end position="272"/>
    </location>
    <ligand>
        <name>substrate</name>
    </ligand>
</feature>
<dbReference type="InterPro" id="IPR009163">
    <property type="entry name" value="Ap4A_phos1/2"/>
</dbReference>
<comment type="subunit">
    <text evidence="4">Monomer.</text>
</comment>
<feature type="binding site" evidence="15">
    <location>
        <position position="277"/>
    </location>
    <ligand>
        <name>substrate</name>
    </ligand>
</feature>
<dbReference type="FunFam" id="3.30.428.70:FF:000001">
    <property type="entry name" value="APA1p AP4A phosphorylase"/>
    <property type="match status" value="1"/>
</dbReference>
<feature type="compositionally biased region" description="Basic and acidic residues" evidence="16">
    <location>
        <begin position="52"/>
        <end position="62"/>
    </location>
</feature>
<evidence type="ECO:0000256" key="5">
    <source>
        <dbReference type="ARBA" id="ARBA00022490"/>
    </source>
</evidence>
<protein>
    <submittedName>
        <fullName evidence="19">Uncharacterized protein</fullName>
    </submittedName>
</protein>
<dbReference type="GeneID" id="59233731"/>
<evidence type="ECO:0000256" key="3">
    <source>
        <dbReference type="ARBA" id="ARBA00004496"/>
    </source>
</evidence>
<evidence type="ECO:0000259" key="17">
    <source>
        <dbReference type="Pfam" id="PF09830"/>
    </source>
</evidence>
<dbReference type="Proteomes" id="UP000509704">
    <property type="component" value="Chromosome 1"/>
</dbReference>